<dbReference type="OrthoDB" id="1711498at2759"/>
<proteinExistence type="predicted"/>
<evidence type="ECO:0000313" key="2">
    <source>
        <dbReference type="Proteomes" id="UP000245207"/>
    </source>
</evidence>
<comment type="caution">
    <text evidence="1">The sequence shown here is derived from an EMBL/GenBank/DDBJ whole genome shotgun (WGS) entry which is preliminary data.</text>
</comment>
<gene>
    <name evidence="1" type="ORF">CTI12_AA239430</name>
</gene>
<dbReference type="EMBL" id="PKPP01002357">
    <property type="protein sequence ID" value="PWA75777.1"/>
    <property type="molecule type" value="Genomic_DNA"/>
</dbReference>
<reference evidence="1 2" key="1">
    <citation type="journal article" date="2018" name="Mol. Plant">
        <title>The genome of Artemisia annua provides insight into the evolution of Asteraceae family and artemisinin biosynthesis.</title>
        <authorList>
            <person name="Shen Q."/>
            <person name="Zhang L."/>
            <person name="Liao Z."/>
            <person name="Wang S."/>
            <person name="Yan T."/>
            <person name="Shi P."/>
            <person name="Liu M."/>
            <person name="Fu X."/>
            <person name="Pan Q."/>
            <person name="Wang Y."/>
            <person name="Lv Z."/>
            <person name="Lu X."/>
            <person name="Zhang F."/>
            <person name="Jiang W."/>
            <person name="Ma Y."/>
            <person name="Chen M."/>
            <person name="Hao X."/>
            <person name="Li L."/>
            <person name="Tang Y."/>
            <person name="Lv G."/>
            <person name="Zhou Y."/>
            <person name="Sun X."/>
            <person name="Brodelius P.E."/>
            <person name="Rose J.K.C."/>
            <person name="Tang K."/>
        </authorList>
    </citation>
    <scope>NUCLEOTIDE SEQUENCE [LARGE SCALE GENOMIC DNA]</scope>
    <source>
        <strain evidence="2">cv. Huhao1</strain>
        <tissue evidence="1">Leaf</tissue>
    </source>
</reference>
<sequence>MALVPNEGGSISYQVPALTGQIDCGCIWPMGDGRTKRVSDPKEMVLQMASYTDSKQVWDGLKTRYLGARSLGYELEEVDLVKRLLDAMPKSFLKIVASIEQCFELDTMLFDEAVGRLMAYEERLKSHVSKGMEKVADEEEAVEGILIEVVETEEKDLVDVIRVGFDAMIVEHLGTLAMSAQNGRTRTGTALMKKRIKIKGVNVGFNLDIYRMHLEPLAMDDYNSKSPNNSHASTGKSVRKSLESCKCSVFGEIYMQMHQSY</sequence>
<dbReference type="AlphaFoldDB" id="A0A2U1NQJ0"/>
<dbReference type="Proteomes" id="UP000245207">
    <property type="component" value="Unassembled WGS sequence"/>
</dbReference>
<accession>A0A2U1NQJ0</accession>
<name>A0A2U1NQJ0_ARTAN</name>
<protein>
    <submittedName>
        <fullName evidence="1">Zinc finger, CCHC-type</fullName>
    </submittedName>
</protein>
<evidence type="ECO:0000313" key="1">
    <source>
        <dbReference type="EMBL" id="PWA75777.1"/>
    </source>
</evidence>
<organism evidence="1 2">
    <name type="scientific">Artemisia annua</name>
    <name type="common">Sweet wormwood</name>
    <dbReference type="NCBI Taxonomy" id="35608"/>
    <lineage>
        <taxon>Eukaryota</taxon>
        <taxon>Viridiplantae</taxon>
        <taxon>Streptophyta</taxon>
        <taxon>Embryophyta</taxon>
        <taxon>Tracheophyta</taxon>
        <taxon>Spermatophyta</taxon>
        <taxon>Magnoliopsida</taxon>
        <taxon>eudicotyledons</taxon>
        <taxon>Gunneridae</taxon>
        <taxon>Pentapetalae</taxon>
        <taxon>asterids</taxon>
        <taxon>campanulids</taxon>
        <taxon>Asterales</taxon>
        <taxon>Asteraceae</taxon>
        <taxon>Asteroideae</taxon>
        <taxon>Anthemideae</taxon>
        <taxon>Artemisiinae</taxon>
        <taxon>Artemisia</taxon>
    </lineage>
</organism>
<keyword evidence="2" id="KW-1185">Reference proteome</keyword>